<feature type="compositionally biased region" description="Polar residues" evidence="5">
    <location>
        <begin position="598"/>
        <end position="610"/>
    </location>
</feature>
<protein>
    <recommendedName>
        <fullName evidence="3">Exocyst subunit Exo70 family protein</fullName>
    </recommendedName>
</protein>
<evidence type="ECO:0000256" key="1">
    <source>
        <dbReference type="ARBA" id="ARBA00006756"/>
    </source>
</evidence>
<comment type="caution">
    <text evidence="7">The sequence shown here is derived from an EMBL/GenBank/DDBJ whole genome shotgun (WGS) entry which is preliminary data.</text>
</comment>
<reference evidence="7" key="1">
    <citation type="journal article" date="2019" name="BMC Genomics">
        <title>A new reference genome for Sorghum bicolor reveals high levels of sequence similarity between sweet and grain genotypes: implications for the genetics of sugar metabolism.</title>
        <authorList>
            <person name="Cooper E.A."/>
            <person name="Brenton Z.W."/>
            <person name="Flinn B.S."/>
            <person name="Jenkins J."/>
            <person name="Shu S."/>
            <person name="Flowers D."/>
            <person name="Luo F."/>
            <person name="Wang Y."/>
            <person name="Xia P."/>
            <person name="Barry K."/>
            <person name="Daum C."/>
            <person name="Lipzen A."/>
            <person name="Yoshinaga Y."/>
            <person name="Schmutz J."/>
            <person name="Saski C."/>
            <person name="Vermerris W."/>
            <person name="Kresovich S."/>
        </authorList>
    </citation>
    <scope>NUCLEOTIDE SEQUENCE</scope>
</reference>
<proteinExistence type="inferred from homology"/>
<dbReference type="OMA" id="ADDEMCE"/>
<keyword evidence="2 3" id="KW-0813">Transport</keyword>
<dbReference type="AlphaFoldDB" id="A0A921QFX5"/>
<feature type="region of interest" description="Disordered" evidence="5">
    <location>
        <begin position="584"/>
        <end position="610"/>
    </location>
</feature>
<dbReference type="Pfam" id="PF20669">
    <property type="entry name" value="Exo70_N"/>
    <property type="match status" value="1"/>
</dbReference>
<evidence type="ECO:0000256" key="4">
    <source>
        <dbReference type="SAM" id="Coils"/>
    </source>
</evidence>
<evidence type="ECO:0000256" key="5">
    <source>
        <dbReference type="SAM" id="MobiDB-lite"/>
    </source>
</evidence>
<dbReference type="Gramene" id="EES16473">
    <property type="protein sequence ID" value="EES16473"/>
    <property type="gene ID" value="SORBI_3008G000500"/>
</dbReference>
<evidence type="ECO:0000256" key="2">
    <source>
        <dbReference type="ARBA" id="ARBA00022448"/>
    </source>
</evidence>
<dbReference type="OrthoDB" id="1922221at2759"/>
<dbReference type="PANTHER" id="PTHR12542:SF17">
    <property type="entry name" value="EXOCYST SUBUNIT EXO70 FAMILY PROTEIN"/>
    <property type="match status" value="1"/>
</dbReference>
<dbReference type="Gene3D" id="1.20.1280.170">
    <property type="entry name" value="Exocyst complex component Exo70"/>
    <property type="match status" value="1"/>
</dbReference>
<gene>
    <name evidence="7" type="ORF">BDA96_08G000900</name>
</gene>
<dbReference type="Pfam" id="PF03081">
    <property type="entry name" value="Exo70_C"/>
    <property type="match status" value="1"/>
</dbReference>
<dbReference type="SUPFAM" id="SSF74788">
    <property type="entry name" value="Cullin repeat-like"/>
    <property type="match status" value="1"/>
</dbReference>
<dbReference type="PANTHER" id="PTHR12542">
    <property type="entry name" value="EXOCYST COMPLEX PROTEIN EXO70"/>
    <property type="match status" value="1"/>
</dbReference>
<name>A0A921QFX5_SORBI</name>
<keyword evidence="3" id="KW-0268">Exocytosis</keyword>
<dbReference type="GO" id="GO:0000145">
    <property type="term" value="C:exocyst"/>
    <property type="evidence" value="ECO:0007669"/>
    <property type="project" value="InterPro"/>
</dbReference>
<dbReference type="GO" id="GO:0015031">
    <property type="term" value="P:protein transport"/>
    <property type="evidence" value="ECO:0007669"/>
    <property type="project" value="UniProtKB-KW"/>
</dbReference>
<keyword evidence="4" id="KW-0175">Coiled coil</keyword>
<comment type="function">
    <text evidence="3">Component of the exocyst complex.</text>
</comment>
<dbReference type="KEGG" id="sbi:8055389"/>
<feature type="region of interest" description="Disordered" evidence="5">
    <location>
        <begin position="1"/>
        <end position="28"/>
    </location>
</feature>
<feature type="compositionally biased region" description="Low complexity" evidence="5">
    <location>
        <begin position="1"/>
        <end position="11"/>
    </location>
</feature>
<dbReference type="InterPro" id="IPR016159">
    <property type="entry name" value="Cullin_repeat-like_dom_sf"/>
</dbReference>
<comment type="similarity">
    <text evidence="1 3">Belongs to the EXO70 family.</text>
</comment>
<evidence type="ECO:0000313" key="7">
    <source>
        <dbReference type="EMBL" id="KAG0519600.1"/>
    </source>
</evidence>
<dbReference type="InterPro" id="IPR004140">
    <property type="entry name" value="Exo70"/>
</dbReference>
<feature type="coiled-coil region" evidence="4">
    <location>
        <begin position="108"/>
        <end position="135"/>
    </location>
</feature>
<dbReference type="GO" id="GO:0005546">
    <property type="term" value="F:phosphatidylinositol-4,5-bisphosphate binding"/>
    <property type="evidence" value="ECO:0007669"/>
    <property type="project" value="InterPro"/>
</dbReference>
<evidence type="ECO:0000313" key="8">
    <source>
        <dbReference type="Proteomes" id="UP000807115"/>
    </source>
</evidence>
<reference evidence="7" key="2">
    <citation type="submission" date="2020-10" db="EMBL/GenBank/DDBJ databases">
        <authorList>
            <person name="Cooper E.A."/>
            <person name="Brenton Z.W."/>
            <person name="Flinn B.S."/>
            <person name="Jenkins J."/>
            <person name="Shu S."/>
            <person name="Flowers D."/>
            <person name="Luo F."/>
            <person name="Wang Y."/>
            <person name="Xia P."/>
            <person name="Barry K."/>
            <person name="Daum C."/>
            <person name="Lipzen A."/>
            <person name="Yoshinaga Y."/>
            <person name="Schmutz J."/>
            <person name="Saski C."/>
            <person name="Vermerris W."/>
            <person name="Kresovich S."/>
        </authorList>
    </citation>
    <scope>NUCLEOTIDE SEQUENCE</scope>
</reference>
<feature type="compositionally biased region" description="Basic residues" evidence="5">
    <location>
        <begin position="15"/>
        <end position="28"/>
    </location>
</feature>
<evidence type="ECO:0000259" key="6">
    <source>
        <dbReference type="Pfam" id="PF03081"/>
    </source>
</evidence>
<keyword evidence="3" id="KW-0653">Protein transport</keyword>
<dbReference type="InterPro" id="IPR046364">
    <property type="entry name" value="Exo70_C"/>
</dbReference>
<feature type="domain" description="Exocyst complex subunit Exo70 C-terminal" evidence="6">
    <location>
        <begin position="215"/>
        <end position="562"/>
    </location>
</feature>
<dbReference type="GO" id="GO:0006887">
    <property type="term" value="P:exocytosis"/>
    <property type="evidence" value="ECO:0007669"/>
    <property type="project" value="UniProtKB-KW"/>
</dbReference>
<dbReference type="Proteomes" id="UP000807115">
    <property type="component" value="Chromosome 8"/>
</dbReference>
<sequence>MPRAFSSSSPSRSPPRQRHALPPPPHHRRTLSSTLVEESVADAAALVKKWHPDVPCSLFLHDAAGQAEEEEAHGFLRAAAELHRAMLFFAADTTNPSSQSGHGLVQAQALLQTAMRRLQRELQFLLDKHDESQQQAAGASSSSILRAVAKAMMAAGYGKECISIFKSHRRTALATNLQRLLGFSPPAATASGSNSSSSLFHKLTWEQIDGKIIPSWIATATVAFTSLFTGEKDLCDTVFARDDAAVGEAVFAAIANDQAMSVLAVAEAAVARARRAPERLFRVLDVHDALTEVLPALLSVFGDNAEVATRAAAVVAKVGEAARATLSSFEAAIHKEPSKATVAGGAVHPLTRYVMNYLVFLADYQEGLALIYEQADAAGAESVSVVASGNVVSPEHYSSSSSSMSSFYSYSYRPIHRLVSVLLGKLDAKAGCYKEVALSYLFLANNSKYVANKVAGSGRLQGVLGEEWAEVQSAKARAHVDVYVRAAWSKVMSAMPQEPPEVVEAAVLEAVGMQDQWVAADEVMGAALRAAATAAVVPKYRMFYRRYGAAVRLTPGDVVTMIAALFGGPWHQTAVAEPLQRHLQDPKSNTKPRRPQQLFASQIEKSSACT</sequence>
<organism evidence="7 8">
    <name type="scientific">Sorghum bicolor</name>
    <name type="common">Sorghum</name>
    <name type="synonym">Sorghum vulgare</name>
    <dbReference type="NCBI Taxonomy" id="4558"/>
    <lineage>
        <taxon>Eukaryota</taxon>
        <taxon>Viridiplantae</taxon>
        <taxon>Streptophyta</taxon>
        <taxon>Embryophyta</taxon>
        <taxon>Tracheophyta</taxon>
        <taxon>Spermatophyta</taxon>
        <taxon>Magnoliopsida</taxon>
        <taxon>Liliopsida</taxon>
        <taxon>Poales</taxon>
        <taxon>Poaceae</taxon>
        <taxon>PACMAD clade</taxon>
        <taxon>Panicoideae</taxon>
        <taxon>Andropogonodae</taxon>
        <taxon>Andropogoneae</taxon>
        <taxon>Sorghinae</taxon>
        <taxon>Sorghum</taxon>
    </lineage>
</organism>
<dbReference type="EMBL" id="CM027687">
    <property type="protein sequence ID" value="KAG0519600.1"/>
    <property type="molecule type" value="Genomic_DNA"/>
</dbReference>
<evidence type="ECO:0000256" key="3">
    <source>
        <dbReference type="RuleBase" id="RU365026"/>
    </source>
</evidence>
<accession>A0A921QFX5</accession>